<evidence type="ECO:0000256" key="1">
    <source>
        <dbReference type="ARBA" id="ARBA00001933"/>
    </source>
</evidence>
<protein>
    <submittedName>
        <fullName evidence="4">Aspartate aminotransferase family protein</fullName>
    </submittedName>
</protein>
<dbReference type="InterPro" id="IPR005814">
    <property type="entry name" value="Aminotrans_3"/>
</dbReference>
<evidence type="ECO:0000256" key="3">
    <source>
        <dbReference type="RuleBase" id="RU003560"/>
    </source>
</evidence>
<dbReference type="EMBL" id="CP048104">
    <property type="protein sequence ID" value="QKG84992.1"/>
    <property type="molecule type" value="Genomic_DNA"/>
</dbReference>
<dbReference type="PANTHER" id="PTHR43713:SF3">
    <property type="entry name" value="GLUTAMATE-1-SEMIALDEHYDE 2,1-AMINOMUTASE 1, CHLOROPLASTIC-RELATED"/>
    <property type="match status" value="1"/>
</dbReference>
<dbReference type="Gene3D" id="3.90.1150.10">
    <property type="entry name" value="Aspartate Aminotransferase, domain 1"/>
    <property type="match status" value="1"/>
</dbReference>
<organism evidence="4 5">
    <name type="scientific">Kroppenstedtia pulmonis</name>
    <dbReference type="NCBI Taxonomy" id="1380685"/>
    <lineage>
        <taxon>Bacteria</taxon>
        <taxon>Bacillati</taxon>
        <taxon>Bacillota</taxon>
        <taxon>Bacilli</taxon>
        <taxon>Bacillales</taxon>
        <taxon>Thermoactinomycetaceae</taxon>
        <taxon>Kroppenstedtia</taxon>
    </lineage>
</organism>
<dbReference type="PROSITE" id="PS00600">
    <property type="entry name" value="AA_TRANSFER_CLASS_3"/>
    <property type="match status" value="1"/>
</dbReference>
<dbReference type="PANTHER" id="PTHR43713">
    <property type="entry name" value="GLUTAMATE-1-SEMIALDEHYDE 2,1-AMINOMUTASE"/>
    <property type="match status" value="1"/>
</dbReference>
<evidence type="ECO:0000313" key="4">
    <source>
        <dbReference type="EMBL" id="QKG84992.1"/>
    </source>
</evidence>
<gene>
    <name evidence="4" type="ORF">GXN76_11260</name>
</gene>
<dbReference type="GO" id="GO:0008483">
    <property type="term" value="F:transaminase activity"/>
    <property type="evidence" value="ECO:0007669"/>
    <property type="project" value="UniProtKB-KW"/>
</dbReference>
<dbReference type="Pfam" id="PF00202">
    <property type="entry name" value="Aminotran_3"/>
    <property type="match status" value="1"/>
</dbReference>
<keyword evidence="2 3" id="KW-0663">Pyridoxal phosphate</keyword>
<reference evidence="4 5" key="1">
    <citation type="submission" date="2020-01" db="EMBL/GenBank/DDBJ databases">
        <authorList>
            <person name="Gulvik C.A."/>
            <person name="Batra D.G."/>
        </authorList>
    </citation>
    <scope>NUCLEOTIDE SEQUENCE [LARGE SCALE GENOMIC DNA]</scope>
    <source>
        <strain evidence="4 5">W9323</strain>
    </source>
</reference>
<dbReference type="InterPro" id="IPR049704">
    <property type="entry name" value="Aminotrans_3_PPA_site"/>
</dbReference>
<dbReference type="AlphaFoldDB" id="A0A7D4BGD9"/>
<comment type="cofactor">
    <cofactor evidence="1">
        <name>pyridoxal 5'-phosphate</name>
        <dbReference type="ChEBI" id="CHEBI:597326"/>
    </cofactor>
</comment>
<sequence>MATPAKPVHPLLERTNRSAQMYEEATQRMPGGVTANIKHFDPYPLFMEKASGAAIYDVDGNRYIDYNLCYGALMLGHGHPQVMQAVQEQLSGMGTPVFGTPHAMELAMANELAALYPSIESIRYTNSGLEATMFAIRLAMGWTGRRKIAKFEGHYHGGYDQVLISVTPMERLGEELPVSTSDSLGVPDYYKENTVVLPFNHWDQTEKIIQQYKDELAGIILEPVQGGFIPAEMEFLKKLREITRLYGIPLIFDEVKTGFRMGLSGAQGRYGITPDLTALGKVLGGGFPVGAVGGRREIMELCSPARKGDILNIGARNQGSASQEVLFHSGTYNGHPTILAAGLATVHYLKEPGVYRQVEEMALRLRKGMEQILRQNGITGQTVGDGTIFNLVMSDEPVREIQDVLRSDLDLRRKLDSHLLALGIYMKPGNRFSLSTAHTSNVIDETLEKFEGGVKRIIRK</sequence>
<dbReference type="Proteomes" id="UP000503088">
    <property type="component" value="Chromosome"/>
</dbReference>
<evidence type="ECO:0000313" key="5">
    <source>
        <dbReference type="Proteomes" id="UP000503088"/>
    </source>
</evidence>
<dbReference type="Gene3D" id="3.40.640.10">
    <property type="entry name" value="Type I PLP-dependent aspartate aminotransferase-like (Major domain)"/>
    <property type="match status" value="1"/>
</dbReference>
<comment type="similarity">
    <text evidence="3">Belongs to the class-III pyridoxal-phosphate-dependent aminotransferase family.</text>
</comment>
<dbReference type="SUPFAM" id="SSF53383">
    <property type="entry name" value="PLP-dependent transferases"/>
    <property type="match status" value="1"/>
</dbReference>
<dbReference type="CDD" id="cd00610">
    <property type="entry name" value="OAT_like"/>
    <property type="match status" value="1"/>
</dbReference>
<dbReference type="GO" id="GO:0030170">
    <property type="term" value="F:pyridoxal phosphate binding"/>
    <property type="evidence" value="ECO:0007669"/>
    <property type="project" value="InterPro"/>
</dbReference>
<dbReference type="RefSeq" id="WP_173223223.1">
    <property type="nucleotide sequence ID" value="NZ_CP048104.1"/>
</dbReference>
<accession>A0A7D4BGD9</accession>
<evidence type="ECO:0000256" key="2">
    <source>
        <dbReference type="ARBA" id="ARBA00022898"/>
    </source>
</evidence>
<dbReference type="InterPro" id="IPR015424">
    <property type="entry name" value="PyrdxlP-dep_Trfase"/>
</dbReference>
<dbReference type="InterPro" id="IPR015422">
    <property type="entry name" value="PyrdxlP-dep_Trfase_small"/>
</dbReference>
<keyword evidence="4" id="KW-0032">Aminotransferase</keyword>
<keyword evidence="4" id="KW-0808">Transferase</keyword>
<dbReference type="InterPro" id="IPR015421">
    <property type="entry name" value="PyrdxlP-dep_Trfase_major"/>
</dbReference>
<name>A0A7D4BGD9_9BACL</name>
<proteinExistence type="inferred from homology"/>
<dbReference type="KEGG" id="kpul:GXN76_11260"/>
<keyword evidence="5" id="KW-1185">Reference proteome</keyword>